<dbReference type="SUPFAM" id="SSF161270">
    <property type="entry name" value="PspA lactotransferrin-binding region"/>
    <property type="match status" value="1"/>
</dbReference>
<dbReference type="SUPFAM" id="SSF47413">
    <property type="entry name" value="lambda repressor-like DNA-binding domains"/>
    <property type="match status" value="1"/>
</dbReference>
<dbReference type="AlphaFoldDB" id="A0A062UG14"/>
<dbReference type="eggNOG" id="COG1396">
    <property type="taxonomic scope" value="Bacteria"/>
</dbReference>
<dbReference type="SMART" id="SM00530">
    <property type="entry name" value="HTH_XRE"/>
    <property type="match status" value="1"/>
</dbReference>
<dbReference type="EMBL" id="AWFF01000029">
    <property type="protein sequence ID" value="KCZ55539.1"/>
    <property type="molecule type" value="Genomic_DNA"/>
</dbReference>
<proteinExistence type="predicted"/>
<gene>
    <name evidence="3" type="ORF">HY29_11530</name>
</gene>
<dbReference type="Pfam" id="PF01381">
    <property type="entry name" value="HTH_3"/>
    <property type="match status" value="1"/>
</dbReference>
<keyword evidence="4" id="KW-1185">Reference proteome</keyword>
<dbReference type="GO" id="GO:0003677">
    <property type="term" value="F:DNA binding"/>
    <property type="evidence" value="ECO:0007669"/>
    <property type="project" value="InterPro"/>
</dbReference>
<sequence>MSGDFELVYSLEIKVLDLEKKVSDLEREIAELRDQFRSVEEDAPLNLPEEVIEKIREGESAVRAVRQFRLMTQKDLSDVCGIRPNHISAIERGMSYGLKTAKRLAEALDVPVDLLT</sequence>
<keyword evidence="1" id="KW-0175">Coiled coil</keyword>
<dbReference type="InterPro" id="IPR001387">
    <property type="entry name" value="Cro/C1-type_HTH"/>
</dbReference>
<accession>A0A062UG14</accession>
<protein>
    <recommendedName>
        <fullName evidence="2">HTH cro/C1-type domain-containing protein</fullName>
    </recommendedName>
</protein>
<organism evidence="3 4">
    <name type="scientific">Hyphomonas beringensis</name>
    <dbReference type="NCBI Taxonomy" id="1280946"/>
    <lineage>
        <taxon>Bacteria</taxon>
        <taxon>Pseudomonadati</taxon>
        <taxon>Pseudomonadota</taxon>
        <taxon>Alphaproteobacteria</taxon>
        <taxon>Hyphomonadales</taxon>
        <taxon>Hyphomonadaceae</taxon>
        <taxon>Hyphomonas</taxon>
    </lineage>
</organism>
<evidence type="ECO:0000256" key="1">
    <source>
        <dbReference type="SAM" id="Coils"/>
    </source>
</evidence>
<dbReference type="STRING" id="1280946.HY29_11530"/>
<dbReference type="Gene3D" id="1.10.260.40">
    <property type="entry name" value="lambda repressor-like DNA-binding domains"/>
    <property type="match status" value="1"/>
</dbReference>
<reference evidence="3 4" key="1">
    <citation type="journal article" date="2014" name="Antonie Van Leeuwenhoek">
        <title>Hyphomonas beringensis sp. nov. and Hyphomonas chukchiensis sp. nov., isolated from surface seawater of the Bering Sea and Chukchi Sea.</title>
        <authorList>
            <person name="Li C."/>
            <person name="Lai Q."/>
            <person name="Li G."/>
            <person name="Dong C."/>
            <person name="Wang J."/>
            <person name="Liao Y."/>
            <person name="Shao Z."/>
        </authorList>
    </citation>
    <scope>NUCLEOTIDE SEQUENCE [LARGE SCALE GENOMIC DNA]</scope>
    <source>
        <strain evidence="3 4">25B14_1</strain>
    </source>
</reference>
<evidence type="ECO:0000313" key="4">
    <source>
        <dbReference type="Proteomes" id="UP000027037"/>
    </source>
</evidence>
<evidence type="ECO:0000259" key="2">
    <source>
        <dbReference type="PROSITE" id="PS50943"/>
    </source>
</evidence>
<dbReference type="OrthoDB" id="407979at2"/>
<comment type="caution">
    <text evidence="3">The sequence shown here is derived from an EMBL/GenBank/DDBJ whole genome shotgun (WGS) entry which is preliminary data.</text>
</comment>
<dbReference type="RefSeq" id="WP_051601169.1">
    <property type="nucleotide sequence ID" value="NZ_AWFF01000029.1"/>
</dbReference>
<dbReference type="PATRIC" id="fig|1280946.3.peg.1099"/>
<evidence type="ECO:0000313" key="3">
    <source>
        <dbReference type="EMBL" id="KCZ55539.1"/>
    </source>
</evidence>
<dbReference type="Proteomes" id="UP000027037">
    <property type="component" value="Unassembled WGS sequence"/>
</dbReference>
<feature type="domain" description="HTH cro/C1-type" evidence="2">
    <location>
        <begin position="62"/>
        <end position="115"/>
    </location>
</feature>
<name>A0A062UG14_9PROT</name>
<dbReference type="PROSITE" id="PS50943">
    <property type="entry name" value="HTH_CROC1"/>
    <property type="match status" value="1"/>
</dbReference>
<feature type="coiled-coil region" evidence="1">
    <location>
        <begin position="8"/>
        <end position="42"/>
    </location>
</feature>
<dbReference type="CDD" id="cd00093">
    <property type="entry name" value="HTH_XRE"/>
    <property type="match status" value="1"/>
</dbReference>
<dbReference type="InterPro" id="IPR010982">
    <property type="entry name" value="Lambda_DNA-bd_dom_sf"/>
</dbReference>